<dbReference type="RefSeq" id="WP_205047876.1">
    <property type="nucleotide sequence ID" value="NZ_CAJVAX010000017.1"/>
</dbReference>
<feature type="transmembrane region" description="Helical" evidence="2">
    <location>
        <begin position="562"/>
        <end position="583"/>
    </location>
</feature>
<proteinExistence type="predicted"/>
<gene>
    <name evidence="3" type="ORF">SBRY_30429</name>
</gene>
<evidence type="ECO:0000256" key="1">
    <source>
        <dbReference type="SAM" id="MobiDB-lite"/>
    </source>
</evidence>
<protein>
    <submittedName>
        <fullName evidence="3">Uncharacterized protein</fullName>
    </submittedName>
</protein>
<feature type="transmembrane region" description="Helical" evidence="2">
    <location>
        <begin position="510"/>
        <end position="527"/>
    </location>
</feature>
<reference evidence="3" key="1">
    <citation type="submission" date="2021-06" db="EMBL/GenBank/DDBJ databases">
        <authorList>
            <person name="Arsene-Ploetze F."/>
        </authorList>
    </citation>
    <scope>NUCLEOTIDE SEQUENCE</scope>
    <source>
        <strain evidence="3">SBRY1</strain>
    </source>
</reference>
<feature type="region of interest" description="Disordered" evidence="1">
    <location>
        <begin position="1"/>
        <end position="23"/>
    </location>
</feature>
<keyword evidence="2" id="KW-0812">Transmembrane</keyword>
<feature type="transmembrane region" description="Helical" evidence="2">
    <location>
        <begin position="533"/>
        <end position="555"/>
    </location>
</feature>
<accession>A0A9W4H134</accession>
<dbReference type="EMBL" id="CAJVAX010000017">
    <property type="protein sequence ID" value="CAG7640438.1"/>
    <property type="molecule type" value="Genomic_DNA"/>
</dbReference>
<evidence type="ECO:0000256" key="2">
    <source>
        <dbReference type="SAM" id="Phobius"/>
    </source>
</evidence>
<dbReference type="AlphaFoldDB" id="A0A9W4H134"/>
<evidence type="ECO:0000313" key="3">
    <source>
        <dbReference type="EMBL" id="CAG7640438.1"/>
    </source>
</evidence>
<keyword evidence="2" id="KW-1133">Transmembrane helix</keyword>
<name>A0A9W4H134_9ACTN</name>
<keyword evidence="4" id="KW-1185">Reference proteome</keyword>
<sequence length="586" mass="64170">MAPGTPASGDATPATPPAADAKPAGSRAARFAEARVMPLAADLPLLLLRLVERVPLLAAATYAVTVVERVALPLFLTILMVRNFSSHAGMLALSIGLISSNLTRSAAWAAISLRNTKGAALRLADPRFRISEVSDLRYLVSPQAWSEMHRHRSDEPVRVRVFVTSARDGIQVDDRTFTSYAGTSYVCMARDPRQARRAGVRFRLLHELGHASGAAMGNVEYEIVPAAQLVCLGSLLFMLVQKTVLSITVTAVLIALVYTVAKPFGPNREALQREIAADEFAIRHLAVEDVRQGVEDALLGPYRYQLRKLARARGALDRADLDRISLEFPGHRRVDTLDRLRPSFHTSRSPAWLRGHELQRVAIRASYAQLAFTRRLSRSRGAQLGLGSPYFRIPGWWQVRPLITVPLVVVAAFQVELPPHAWAYFTAAAVSLFFTHAYLRVRAAEWESVIDLIADKRGDAGEESEAEYRRNVEAAVAKESAKAAARREAKPQVPPIAEDPMSWPAATARALVAILLCSLQAAVLVAFSPRGFLHSAASLLALVFLSIVPGTYTFTYTKSTKAATLATWLAYLPMTAIVVLVLTHRL</sequence>
<organism evidence="3 4">
    <name type="scientific">Actinacidiphila bryophytorum</name>
    <dbReference type="NCBI Taxonomy" id="1436133"/>
    <lineage>
        <taxon>Bacteria</taxon>
        <taxon>Bacillati</taxon>
        <taxon>Actinomycetota</taxon>
        <taxon>Actinomycetes</taxon>
        <taxon>Kitasatosporales</taxon>
        <taxon>Streptomycetaceae</taxon>
        <taxon>Actinacidiphila</taxon>
    </lineage>
</organism>
<keyword evidence="2" id="KW-0472">Membrane</keyword>
<dbReference type="Proteomes" id="UP001153328">
    <property type="component" value="Unassembled WGS sequence"/>
</dbReference>
<comment type="caution">
    <text evidence="3">The sequence shown here is derived from an EMBL/GenBank/DDBJ whole genome shotgun (WGS) entry which is preliminary data.</text>
</comment>
<evidence type="ECO:0000313" key="4">
    <source>
        <dbReference type="Proteomes" id="UP001153328"/>
    </source>
</evidence>